<sequence>MERLYRRRIPPEKVVTSEVARECAELTYETRRQIGLLVNRQGQIESVLIGDHHELVIPHLSRTRSGLRLLRGVRLVHTHLNNQPLTQDDLTDLALLRLDLIMALGVGKDGTLRDVYVAHILSNPIKGRTTVELPPCAFHAFQLDCQQFIQSLEQEIVRSNPGLREGVREGRALLVSVSTGNAASEEGRLQELQELVRAQNVEVLGCITQRLGAIHPKFVVGSGKMKELAIRALQSGADTLIFDQDLTPAQVRGISEITDLRVLDRSQVILDIFAQRAHSSIGKIQVELAQLRYLLPRLAQSSTALSRLAGGIGTRGPGETKLETDRRRARERIQRLERDLESMAHGRQEQRKMRMKRGLPIISIIGYTNVGKSTLLNALTKSQVSVKDRVFETLDTVNRRWYLPGLGDVILTDTVGFIRDLPKDLMAAFQTTLLELQEADVLLHVIDAHVLDPGQHIIAVDNILKELGLENIPCLRFFNKADLMAEEDVQLLCQRYGGMGGSALQEASLLMIQEELTSLLRGLQAEDGRTGKCQEMPLYTLPAPAETFP</sequence>
<organism evidence="9 10">
    <name type="scientific">Candidatus Nitrospira neomarina</name>
    <dbReference type="NCBI Taxonomy" id="3020899"/>
    <lineage>
        <taxon>Bacteria</taxon>
        <taxon>Pseudomonadati</taxon>
        <taxon>Nitrospirota</taxon>
        <taxon>Nitrospiria</taxon>
        <taxon>Nitrospirales</taxon>
        <taxon>Nitrospiraceae</taxon>
        <taxon>Nitrospira</taxon>
    </lineage>
</organism>
<evidence type="ECO:0000259" key="8">
    <source>
        <dbReference type="PROSITE" id="PS51705"/>
    </source>
</evidence>
<comment type="subunit">
    <text evidence="6">Monomer. Associates with the 50S ribosomal subunit.</text>
</comment>
<evidence type="ECO:0000256" key="4">
    <source>
        <dbReference type="ARBA" id="ARBA00022842"/>
    </source>
</evidence>
<dbReference type="RefSeq" id="WP_312744462.1">
    <property type="nucleotide sequence ID" value="NZ_CP116968.1"/>
</dbReference>
<dbReference type="Pfam" id="PF13167">
    <property type="entry name" value="GTP-bdg_N"/>
    <property type="match status" value="1"/>
</dbReference>
<keyword evidence="4" id="KW-0460">Magnesium</keyword>
<dbReference type="CDD" id="cd01878">
    <property type="entry name" value="HflX"/>
    <property type="match status" value="1"/>
</dbReference>
<evidence type="ECO:0000313" key="10">
    <source>
        <dbReference type="Proteomes" id="UP001302494"/>
    </source>
</evidence>
<feature type="coiled-coil region" evidence="7">
    <location>
        <begin position="319"/>
        <end position="346"/>
    </location>
</feature>
<dbReference type="Gene3D" id="3.40.50.11060">
    <property type="entry name" value="GTPase HflX, N-terminal domain"/>
    <property type="match status" value="1"/>
</dbReference>
<dbReference type="PROSITE" id="PS51705">
    <property type="entry name" value="G_HFLX"/>
    <property type="match status" value="1"/>
</dbReference>
<dbReference type="SUPFAM" id="SSF52540">
    <property type="entry name" value="P-loop containing nucleoside triphosphate hydrolases"/>
    <property type="match status" value="1"/>
</dbReference>
<keyword evidence="3 6" id="KW-0547">Nucleotide-binding</keyword>
<dbReference type="NCBIfam" id="TIGR03156">
    <property type="entry name" value="GTP_HflX"/>
    <property type="match status" value="1"/>
</dbReference>
<dbReference type="InterPro" id="IPR032305">
    <property type="entry name" value="GTP-bd_M"/>
</dbReference>
<dbReference type="EMBL" id="CP116968">
    <property type="protein sequence ID" value="WNM61851.1"/>
    <property type="molecule type" value="Genomic_DNA"/>
</dbReference>
<dbReference type="FunFam" id="3.40.50.11060:FF:000001">
    <property type="entry name" value="GTPase HflX"/>
    <property type="match status" value="1"/>
</dbReference>
<evidence type="ECO:0000256" key="3">
    <source>
        <dbReference type="ARBA" id="ARBA00022741"/>
    </source>
</evidence>
<dbReference type="AlphaFoldDB" id="A0AA96GH85"/>
<dbReference type="GO" id="GO:0046872">
    <property type="term" value="F:metal ion binding"/>
    <property type="evidence" value="ECO:0007669"/>
    <property type="project" value="UniProtKB-KW"/>
</dbReference>
<dbReference type="PRINTS" id="PR00326">
    <property type="entry name" value="GTP1OBG"/>
</dbReference>
<keyword evidence="2" id="KW-0479">Metal-binding</keyword>
<dbReference type="InterPro" id="IPR030394">
    <property type="entry name" value="G_HFLX_dom"/>
</dbReference>
<reference evidence="9 10" key="1">
    <citation type="submission" date="2023-01" db="EMBL/GenBank/DDBJ databases">
        <title>Cultivation and genomic characterization of new, ubiquitous marine nitrite-oxidizing bacteria from the Nitrospirales.</title>
        <authorList>
            <person name="Mueller A.J."/>
            <person name="Daebeler A."/>
            <person name="Herbold C.W."/>
            <person name="Kirkegaard R.H."/>
            <person name="Daims H."/>
        </authorList>
    </citation>
    <scope>NUCLEOTIDE SEQUENCE [LARGE SCALE GENOMIC DNA]</scope>
    <source>
        <strain evidence="9 10">DK</strain>
    </source>
</reference>
<evidence type="ECO:0000313" key="9">
    <source>
        <dbReference type="EMBL" id="WNM61851.1"/>
    </source>
</evidence>
<dbReference type="Pfam" id="PF16360">
    <property type="entry name" value="GTP-bdg_M"/>
    <property type="match status" value="1"/>
</dbReference>
<dbReference type="GO" id="GO:0003924">
    <property type="term" value="F:GTPase activity"/>
    <property type="evidence" value="ECO:0007669"/>
    <property type="project" value="UniProtKB-UniRule"/>
</dbReference>
<dbReference type="InterPro" id="IPR025121">
    <property type="entry name" value="GTPase_HflX_N"/>
</dbReference>
<comment type="similarity">
    <text evidence="6">Belongs to the TRAFAC class OBG-HflX-like GTPase superfamily. HflX GTPase family.</text>
</comment>
<dbReference type="Proteomes" id="UP001302494">
    <property type="component" value="Chromosome"/>
</dbReference>
<keyword evidence="1 6" id="KW-0963">Cytoplasm</keyword>
<dbReference type="PANTHER" id="PTHR10229">
    <property type="entry name" value="GTP-BINDING PROTEIN HFLX"/>
    <property type="match status" value="1"/>
</dbReference>
<comment type="function">
    <text evidence="6">GTPase that associates with the 50S ribosomal subunit and may have a role during protein synthesis or ribosome biogenesis.</text>
</comment>
<dbReference type="HAMAP" id="MF_00900">
    <property type="entry name" value="GTPase_HflX"/>
    <property type="match status" value="1"/>
</dbReference>
<name>A0AA96GH85_9BACT</name>
<dbReference type="Gene3D" id="6.10.250.2860">
    <property type="match status" value="1"/>
</dbReference>
<dbReference type="InterPro" id="IPR027417">
    <property type="entry name" value="P-loop_NTPase"/>
</dbReference>
<dbReference type="KEGG" id="nneo:PQG83_19225"/>
<evidence type="ECO:0000256" key="2">
    <source>
        <dbReference type="ARBA" id="ARBA00022723"/>
    </source>
</evidence>
<accession>A0AA96GH85</accession>
<dbReference type="InterPro" id="IPR006073">
    <property type="entry name" value="GTP-bd"/>
</dbReference>
<dbReference type="InterPro" id="IPR016496">
    <property type="entry name" value="GTPase_HflX"/>
</dbReference>
<protein>
    <recommendedName>
        <fullName evidence="6">GTPase HflX</fullName>
    </recommendedName>
    <alternativeName>
        <fullName evidence="6">GTP-binding protein HflX</fullName>
    </alternativeName>
</protein>
<dbReference type="Gene3D" id="3.40.50.300">
    <property type="entry name" value="P-loop containing nucleotide triphosphate hydrolases"/>
    <property type="match status" value="1"/>
</dbReference>
<keyword evidence="5 6" id="KW-0342">GTP-binding</keyword>
<dbReference type="PANTHER" id="PTHR10229:SF0">
    <property type="entry name" value="GTP-BINDING PROTEIN 6-RELATED"/>
    <property type="match status" value="1"/>
</dbReference>
<keyword evidence="10" id="KW-1185">Reference proteome</keyword>
<dbReference type="InterPro" id="IPR042108">
    <property type="entry name" value="GTPase_HflX_N_sf"/>
</dbReference>
<evidence type="ECO:0000256" key="7">
    <source>
        <dbReference type="SAM" id="Coils"/>
    </source>
</evidence>
<feature type="domain" description="Hflx-type G" evidence="8">
    <location>
        <begin position="360"/>
        <end position="448"/>
    </location>
</feature>
<dbReference type="GO" id="GO:0043022">
    <property type="term" value="F:ribosome binding"/>
    <property type="evidence" value="ECO:0007669"/>
    <property type="project" value="TreeGrafter"/>
</dbReference>
<evidence type="ECO:0000256" key="5">
    <source>
        <dbReference type="ARBA" id="ARBA00023134"/>
    </source>
</evidence>
<evidence type="ECO:0000256" key="1">
    <source>
        <dbReference type="ARBA" id="ARBA00022490"/>
    </source>
</evidence>
<keyword evidence="7" id="KW-0175">Coiled coil</keyword>
<dbReference type="GO" id="GO:0005737">
    <property type="term" value="C:cytoplasm"/>
    <property type="evidence" value="ECO:0007669"/>
    <property type="project" value="UniProtKB-SubCell"/>
</dbReference>
<proteinExistence type="inferred from homology"/>
<dbReference type="Pfam" id="PF01926">
    <property type="entry name" value="MMR_HSR1"/>
    <property type="match status" value="1"/>
</dbReference>
<comment type="subcellular location">
    <subcellularLocation>
        <location evidence="6">Cytoplasm</location>
    </subcellularLocation>
    <text evidence="6">May associate with membranes.</text>
</comment>
<evidence type="ECO:0000256" key="6">
    <source>
        <dbReference type="HAMAP-Rule" id="MF_00900"/>
    </source>
</evidence>
<gene>
    <name evidence="6 9" type="primary">hflX</name>
    <name evidence="9" type="ORF">PQG83_19225</name>
</gene>
<dbReference type="GO" id="GO:0005525">
    <property type="term" value="F:GTP binding"/>
    <property type="evidence" value="ECO:0007669"/>
    <property type="project" value="UniProtKB-UniRule"/>
</dbReference>